<dbReference type="Proteomes" id="UP001202717">
    <property type="component" value="Chromosome"/>
</dbReference>
<dbReference type="Gene3D" id="2.40.160.20">
    <property type="match status" value="1"/>
</dbReference>
<evidence type="ECO:0008006" key="3">
    <source>
        <dbReference type="Google" id="ProtNLM"/>
    </source>
</evidence>
<protein>
    <recommendedName>
        <fullName evidence="3">Outer membrane protein beta-barrel domain-containing protein</fullName>
    </recommendedName>
</protein>
<dbReference type="SUPFAM" id="SSF56925">
    <property type="entry name" value="OMPA-like"/>
    <property type="match status" value="1"/>
</dbReference>
<keyword evidence="2" id="KW-1185">Reference proteome</keyword>
<evidence type="ECO:0000313" key="2">
    <source>
        <dbReference type="Proteomes" id="UP001202717"/>
    </source>
</evidence>
<name>A0ABY7RZH4_9FLAO</name>
<accession>A0ABY7RZH4</accession>
<dbReference type="EMBL" id="CP116221">
    <property type="protein sequence ID" value="WCO02467.1"/>
    <property type="molecule type" value="Genomic_DNA"/>
</dbReference>
<sequence>MIKPTTMNYVILSVILLFSMQSFSQELVTVGERPASDSISKSNLRTKNIIMVGAGSTLLNGDANSPEFENFLQIQLKRFITPNLNINGNFKKFDIKDYGFETKGFLSGDLNLEWYVFPKNKLTPYMYLGAGILASNNFKDQNYKTQGGFGLDYLITDKIAITGSIEANYIYDEQKGSQLMQDADHLYYNALLGLHFYFGNKNSSSPKKIKKNQSSIINSNPIGMY</sequence>
<proteinExistence type="predicted"/>
<organism evidence="1 2">
    <name type="scientific">Psychroserpens ponticola</name>
    <dbReference type="NCBI Taxonomy" id="2932268"/>
    <lineage>
        <taxon>Bacteria</taxon>
        <taxon>Pseudomonadati</taxon>
        <taxon>Bacteroidota</taxon>
        <taxon>Flavobacteriia</taxon>
        <taxon>Flavobacteriales</taxon>
        <taxon>Flavobacteriaceae</taxon>
        <taxon>Psychroserpens</taxon>
    </lineage>
</organism>
<dbReference type="RefSeq" id="WP_249995236.1">
    <property type="nucleotide sequence ID" value="NZ_CP116221.1"/>
</dbReference>
<dbReference type="InterPro" id="IPR011250">
    <property type="entry name" value="OMP/PagP_B-barrel"/>
</dbReference>
<reference evidence="1 2" key="1">
    <citation type="submission" date="2023-01" db="EMBL/GenBank/DDBJ databases">
        <title>Psychroserpens ponticola sp. nov., isolated from seawater.</title>
        <authorList>
            <person name="Kristyanto S."/>
            <person name="Jung J."/>
            <person name="Kim J.M."/>
            <person name="Jeon C.O."/>
        </authorList>
    </citation>
    <scope>NUCLEOTIDE SEQUENCE [LARGE SCALE GENOMIC DNA]</scope>
    <source>
        <strain evidence="1 2">MSW6</strain>
    </source>
</reference>
<evidence type="ECO:0000313" key="1">
    <source>
        <dbReference type="EMBL" id="WCO02467.1"/>
    </source>
</evidence>
<gene>
    <name evidence="1" type="ORF">MUN68_003000</name>
</gene>